<dbReference type="CDD" id="cd07177">
    <property type="entry name" value="terB_like"/>
    <property type="match status" value="1"/>
</dbReference>
<organism evidence="1 2">
    <name type="scientific">Hymenobacter busanensis</name>
    <dbReference type="NCBI Taxonomy" id="2607656"/>
    <lineage>
        <taxon>Bacteria</taxon>
        <taxon>Pseudomonadati</taxon>
        <taxon>Bacteroidota</taxon>
        <taxon>Cytophagia</taxon>
        <taxon>Cytophagales</taxon>
        <taxon>Hymenobacteraceae</taxon>
        <taxon>Hymenobacter</taxon>
    </lineage>
</organism>
<dbReference type="AlphaFoldDB" id="A0A7L4ZTE5"/>
<dbReference type="RefSeq" id="WP_151080052.1">
    <property type="nucleotide sequence ID" value="NZ_CP047647.1"/>
</dbReference>
<dbReference type="InterPro" id="IPR029024">
    <property type="entry name" value="TerB-like"/>
</dbReference>
<sequence>MFGFFESEQNKKVRSHIQNLASLARVDGHIDEREMNFLVAVGKKNGLSASDVRGVVANTSQALLALPDNDSERFDQIFDLVDMMLADGVVDDNEMDFCIDMAEKLGFRKAIVGVLVRKISMGVRDGLPREQIKEESQSFLNYHTSSSHPTHGAGL</sequence>
<dbReference type="EMBL" id="VTWU01000006">
    <property type="protein sequence ID" value="KAA9327605.1"/>
    <property type="molecule type" value="Genomic_DNA"/>
</dbReference>
<comment type="caution">
    <text evidence="1">The sequence shown here is derived from an EMBL/GenBank/DDBJ whole genome shotgun (WGS) entry which is preliminary data.</text>
</comment>
<reference evidence="1 2" key="1">
    <citation type="submission" date="2019-09" db="EMBL/GenBank/DDBJ databases">
        <title>Genome sequence of Hymenobacter sp. M3.</title>
        <authorList>
            <person name="Srinivasan S."/>
        </authorList>
    </citation>
    <scope>NUCLEOTIDE SEQUENCE [LARGE SCALE GENOMIC DNA]</scope>
    <source>
        <strain evidence="1 2">M3</strain>
    </source>
</reference>
<dbReference type="Gene3D" id="1.10.3680.10">
    <property type="entry name" value="TerB-like"/>
    <property type="match status" value="1"/>
</dbReference>
<dbReference type="SUPFAM" id="SSF158682">
    <property type="entry name" value="TerB-like"/>
    <property type="match status" value="1"/>
</dbReference>
<dbReference type="Proteomes" id="UP000326380">
    <property type="component" value="Unassembled WGS sequence"/>
</dbReference>
<evidence type="ECO:0000313" key="1">
    <source>
        <dbReference type="EMBL" id="KAA9327605.1"/>
    </source>
</evidence>
<accession>A0A7L4ZTE5</accession>
<keyword evidence="2" id="KW-1185">Reference proteome</keyword>
<proteinExistence type="predicted"/>
<protein>
    <submittedName>
        <fullName evidence="1">TerB family tellurite resistance protein</fullName>
    </submittedName>
</protein>
<evidence type="ECO:0000313" key="2">
    <source>
        <dbReference type="Proteomes" id="UP000326380"/>
    </source>
</evidence>
<name>A0A7L4ZTE5_9BACT</name>
<gene>
    <name evidence="1" type="ORF">F0P96_16635</name>
</gene>